<keyword evidence="2" id="KW-0548">Nucleotidyltransferase</keyword>
<keyword evidence="1" id="KW-0812">Transmembrane</keyword>
<dbReference type="AlphaFoldDB" id="A0AAX2J430"/>
<dbReference type="PANTHER" id="PTHR43535">
    <property type="entry name" value="PHOSPHATIDATE CYTIDYLYLTRANSFERASE"/>
    <property type="match status" value="1"/>
</dbReference>
<evidence type="ECO:0000256" key="1">
    <source>
        <dbReference type="SAM" id="Phobius"/>
    </source>
</evidence>
<dbReference type="GeneID" id="93262255"/>
<dbReference type="Pfam" id="PF01148">
    <property type="entry name" value="CTP_transf_1"/>
    <property type="match status" value="1"/>
</dbReference>
<feature type="transmembrane region" description="Helical" evidence="1">
    <location>
        <begin position="53"/>
        <end position="84"/>
    </location>
</feature>
<dbReference type="GO" id="GO:0009273">
    <property type="term" value="P:peptidoglycan-based cell wall biogenesis"/>
    <property type="evidence" value="ECO:0007669"/>
    <property type="project" value="TreeGrafter"/>
</dbReference>
<organism evidence="2 3">
    <name type="scientific">Kingella kingae</name>
    <dbReference type="NCBI Taxonomy" id="504"/>
    <lineage>
        <taxon>Bacteria</taxon>
        <taxon>Pseudomonadati</taxon>
        <taxon>Pseudomonadota</taxon>
        <taxon>Betaproteobacteria</taxon>
        <taxon>Neisseriales</taxon>
        <taxon>Neisseriaceae</taxon>
        <taxon>Kingella</taxon>
    </lineage>
</organism>
<evidence type="ECO:0000313" key="2">
    <source>
        <dbReference type="EMBL" id="SQH24763.1"/>
    </source>
</evidence>
<feature type="transmembrane region" description="Helical" evidence="1">
    <location>
        <begin position="227"/>
        <end position="245"/>
    </location>
</feature>
<proteinExistence type="predicted"/>
<dbReference type="PANTHER" id="PTHR43535:SF1">
    <property type="entry name" value="PHOSPHATIDATE CYTIDYLYLTRANSFERASE"/>
    <property type="match status" value="1"/>
</dbReference>
<gene>
    <name evidence="2" type="primary">cdsA_2</name>
    <name evidence="2" type="ORF">NCTC10529_00955</name>
</gene>
<accession>A0AAX2J430</accession>
<dbReference type="GO" id="GO:0004605">
    <property type="term" value="F:phosphatidate cytidylyltransferase activity"/>
    <property type="evidence" value="ECO:0007669"/>
    <property type="project" value="UniProtKB-EC"/>
</dbReference>
<dbReference type="EC" id="2.7.7.41" evidence="2"/>
<keyword evidence="1" id="KW-0472">Membrane</keyword>
<dbReference type="Proteomes" id="UP000248598">
    <property type="component" value="Chromosome 1"/>
</dbReference>
<feature type="transmembrane region" description="Helical" evidence="1">
    <location>
        <begin position="186"/>
        <end position="206"/>
    </location>
</feature>
<dbReference type="GO" id="GO:0005886">
    <property type="term" value="C:plasma membrane"/>
    <property type="evidence" value="ECO:0007669"/>
    <property type="project" value="TreeGrafter"/>
</dbReference>
<feature type="transmembrane region" description="Helical" evidence="1">
    <location>
        <begin position="156"/>
        <end position="180"/>
    </location>
</feature>
<feature type="transmembrane region" description="Helical" evidence="1">
    <location>
        <begin position="12"/>
        <end position="33"/>
    </location>
</feature>
<protein>
    <submittedName>
        <fullName evidence="2">Phosphatidate cytidylyltransferase</fullName>
        <ecNumber evidence="2">2.7.7.41</ecNumber>
    </submittedName>
</protein>
<feature type="transmembrane region" description="Helical" evidence="1">
    <location>
        <begin position="96"/>
        <end position="115"/>
    </location>
</feature>
<keyword evidence="1" id="KW-1133">Transmembrane helix</keyword>
<dbReference type="RefSeq" id="WP_050792388.1">
    <property type="nucleotide sequence ID" value="NZ_CP091518.1"/>
</dbReference>
<keyword evidence="2" id="KW-0808">Transferase</keyword>
<sequence>MNSISMLPVQAGFVFVGIFAGLLVASLIGQFLSRRYEHQPHPTINELNARISSWWVMTIVLLFAFWFGHIGATLLFLAISFAALREFMTLAYRRRSDHNVIAACFYILLPLQYYFVLINWYGMFGALIPVYAFLILPIIASLSGDTSNFIERAAKIQWGAMISIFCLSHVPALMILPIAGFEDRNILLLIFMIAVVQINDVFQYLFSRLLKGKPIFADLLSHKTLRGSIVALVGSTLLAACLYRITPFSTVQAALIGAILSLLGMSGNIVMAAIKRSFGIQTWSRLIRGHGGMLDRVDSICFAAPVFFHIVNYYWT</sequence>
<name>A0AAX2J430_KINKI</name>
<feature type="transmembrane region" description="Helical" evidence="1">
    <location>
        <begin position="121"/>
        <end position="144"/>
    </location>
</feature>
<feature type="transmembrane region" description="Helical" evidence="1">
    <location>
        <begin position="251"/>
        <end position="274"/>
    </location>
</feature>
<reference evidence="2 3" key="1">
    <citation type="submission" date="2018-06" db="EMBL/GenBank/DDBJ databases">
        <authorList>
            <consortium name="Pathogen Informatics"/>
            <person name="Doyle S."/>
        </authorList>
    </citation>
    <scope>NUCLEOTIDE SEQUENCE [LARGE SCALE GENOMIC DNA]</scope>
    <source>
        <strain evidence="2 3">NCTC10529</strain>
    </source>
</reference>
<dbReference type="EMBL" id="LS483426">
    <property type="protein sequence ID" value="SQH24763.1"/>
    <property type="molecule type" value="Genomic_DNA"/>
</dbReference>
<evidence type="ECO:0000313" key="3">
    <source>
        <dbReference type="Proteomes" id="UP000248598"/>
    </source>
</evidence>